<feature type="signal peptide" evidence="1">
    <location>
        <begin position="1"/>
        <end position="24"/>
    </location>
</feature>
<name>A0A561PH32_9BACT</name>
<proteinExistence type="predicted"/>
<dbReference type="OrthoDB" id="636957at2"/>
<evidence type="ECO:0000313" key="2">
    <source>
        <dbReference type="EMBL" id="TWF37418.1"/>
    </source>
</evidence>
<keyword evidence="3" id="KW-1185">Reference proteome</keyword>
<feature type="chain" id="PRO_5021950264" description="YD repeat-containing protein" evidence="1">
    <location>
        <begin position="25"/>
        <end position="273"/>
    </location>
</feature>
<evidence type="ECO:0008006" key="4">
    <source>
        <dbReference type="Google" id="ProtNLM"/>
    </source>
</evidence>
<dbReference type="RefSeq" id="WP_145672558.1">
    <property type="nucleotide sequence ID" value="NZ_VIWO01000007.1"/>
</dbReference>
<dbReference type="AlphaFoldDB" id="A0A561PH32"/>
<sequence>MKKQIYPVLYALAASLLLFNNSCLKPPIIIPNVPFFEITRLKGLTSQLFEDSINISYNKKNNPVSLIGSKVQTGYPQFLIGYDPQDRLRIIIGAYYDGNPNFEIAHKYLLDNKKRVTTDSTFNFGTYDRSTLTIISSLYSFSVKKYLYDNQDRITQVINYRYLGTTYADVVTTTFFYNSAGNAYKINTTVVGQNNVTSSQDVFPVYDNKVNPHQLHPVWQLIDVDYSKNNAFVADNYNNYGLPLQINMASDPKNGELNFLLFNFVNLEITYRK</sequence>
<evidence type="ECO:0000256" key="1">
    <source>
        <dbReference type="SAM" id="SignalP"/>
    </source>
</evidence>
<evidence type="ECO:0000313" key="3">
    <source>
        <dbReference type="Proteomes" id="UP000320811"/>
    </source>
</evidence>
<protein>
    <recommendedName>
        <fullName evidence="4">YD repeat-containing protein</fullName>
    </recommendedName>
</protein>
<keyword evidence="1" id="KW-0732">Signal</keyword>
<organism evidence="2 3">
    <name type="scientific">Chitinophaga polysaccharea</name>
    <dbReference type="NCBI Taxonomy" id="1293035"/>
    <lineage>
        <taxon>Bacteria</taxon>
        <taxon>Pseudomonadati</taxon>
        <taxon>Bacteroidota</taxon>
        <taxon>Chitinophagia</taxon>
        <taxon>Chitinophagales</taxon>
        <taxon>Chitinophagaceae</taxon>
        <taxon>Chitinophaga</taxon>
    </lineage>
</organism>
<accession>A0A561PH32</accession>
<comment type="caution">
    <text evidence="2">The sequence shown here is derived from an EMBL/GenBank/DDBJ whole genome shotgun (WGS) entry which is preliminary data.</text>
</comment>
<gene>
    <name evidence="2" type="ORF">FHW36_107354</name>
</gene>
<dbReference type="Proteomes" id="UP000320811">
    <property type="component" value="Unassembled WGS sequence"/>
</dbReference>
<dbReference type="EMBL" id="VIWO01000007">
    <property type="protein sequence ID" value="TWF37418.1"/>
    <property type="molecule type" value="Genomic_DNA"/>
</dbReference>
<reference evidence="2 3" key="1">
    <citation type="submission" date="2019-06" db="EMBL/GenBank/DDBJ databases">
        <title>Sorghum-associated microbial communities from plants grown in Nebraska, USA.</title>
        <authorList>
            <person name="Schachtman D."/>
        </authorList>
    </citation>
    <scope>NUCLEOTIDE SEQUENCE [LARGE SCALE GENOMIC DNA]</scope>
    <source>
        <strain evidence="2 3">1209</strain>
    </source>
</reference>